<feature type="region of interest" description="Disordered" evidence="2">
    <location>
        <begin position="1187"/>
        <end position="1227"/>
    </location>
</feature>
<accession>A0A6P8J5D2</accession>
<evidence type="ECO:0000313" key="3">
    <source>
        <dbReference type="Proteomes" id="UP000515163"/>
    </source>
</evidence>
<feature type="compositionally biased region" description="Polar residues" evidence="2">
    <location>
        <begin position="725"/>
        <end position="761"/>
    </location>
</feature>
<dbReference type="KEGG" id="aten:116308566"/>
<feature type="compositionally biased region" description="Basic and acidic residues" evidence="2">
    <location>
        <begin position="1257"/>
        <end position="1266"/>
    </location>
</feature>
<dbReference type="GeneID" id="116308566"/>
<protein>
    <submittedName>
        <fullName evidence="4">Uncharacterized protein LOC116308566 isoform X1</fullName>
    </submittedName>
</protein>
<organism evidence="3 4">
    <name type="scientific">Actinia tenebrosa</name>
    <name type="common">Australian red waratah sea anemone</name>
    <dbReference type="NCBI Taxonomy" id="6105"/>
    <lineage>
        <taxon>Eukaryota</taxon>
        <taxon>Metazoa</taxon>
        <taxon>Cnidaria</taxon>
        <taxon>Anthozoa</taxon>
        <taxon>Hexacorallia</taxon>
        <taxon>Actiniaria</taxon>
        <taxon>Actiniidae</taxon>
        <taxon>Actinia</taxon>
    </lineage>
</organism>
<dbReference type="RefSeq" id="XP_031574887.1">
    <property type="nucleotide sequence ID" value="XM_031719027.1"/>
</dbReference>
<feature type="region of interest" description="Disordered" evidence="2">
    <location>
        <begin position="681"/>
        <end position="766"/>
    </location>
</feature>
<feature type="region of interest" description="Disordered" evidence="2">
    <location>
        <begin position="319"/>
        <end position="380"/>
    </location>
</feature>
<reference evidence="4" key="1">
    <citation type="submission" date="2025-08" db="UniProtKB">
        <authorList>
            <consortium name="RefSeq"/>
        </authorList>
    </citation>
    <scope>IDENTIFICATION</scope>
    <source>
        <tissue evidence="4">Tentacle</tissue>
    </source>
</reference>
<feature type="region of interest" description="Disordered" evidence="2">
    <location>
        <begin position="627"/>
        <end position="654"/>
    </location>
</feature>
<feature type="compositionally biased region" description="Polar residues" evidence="2">
    <location>
        <begin position="120"/>
        <end position="129"/>
    </location>
</feature>
<evidence type="ECO:0000256" key="2">
    <source>
        <dbReference type="SAM" id="MobiDB-lite"/>
    </source>
</evidence>
<feature type="compositionally biased region" description="Polar residues" evidence="2">
    <location>
        <begin position="1346"/>
        <end position="1356"/>
    </location>
</feature>
<proteinExistence type="predicted"/>
<feature type="compositionally biased region" description="Low complexity" evidence="2">
    <location>
        <begin position="540"/>
        <end position="549"/>
    </location>
</feature>
<feature type="compositionally biased region" description="Polar residues" evidence="2">
    <location>
        <begin position="1456"/>
        <end position="1466"/>
    </location>
</feature>
<evidence type="ECO:0000256" key="1">
    <source>
        <dbReference type="SAM" id="Coils"/>
    </source>
</evidence>
<feature type="compositionally biased region" description="Polar residues" evidence="2">
    <location>
        <begin position="683"/>
        <end position="716"/>
    </location>
</feature>
<sequence length="1477" mass="164621">MTDFLLGSRPLEKRVGMFNNGTDPTLISRQFQRIQERRMYLSQQQYSREADERTNVTNNGHSSSVLANLLRSDQNIKTVQRPSQNTGSLHPSTSIQDSMSSANQTIQETTVPSDGALRPATSTNQETVSNDRINCRQELLMEVLSQFEKRVNAHQNKGVECSKRQLNSNNGVAFDWGKLPRIGSVHSVQGIVGQERVNTSLAVGSKEPSSNNPLSRMGKIKMAELARLILDGTFDNFLNPSFPKDQTAGNVKTATVGLNSASEENDKDSNQVSRVESRLFGPRVGSSSQDRAVNSVPANAYENRQQETSANQIVSTFNQSSAYPNTSGSLDPQSNQRTSYITNTPNFPSTGRHNIQSNQRTLYNTNNGNPNAAGSYDTQSKRRTNYSVNTSNLSTSGNHDLQANQRASYNTGISNRNASGRYDRQTNQLTSYSTSFNHQNVSHMTHGQTPGVYMRTPVPSSYPRPLRSVPSAPSVNSSSCYIRHPLTSIPVALSIQPAGINAYRDYRFSYPHRATRTARVEPLSNHTNIVQPSPRATHVTTSNTTTPSSPGYDFSKNAEHDPNSCLDCSLLGTCPIKKAIAAVGLANEKEKEPKDSSDEEPELIITKVTTKDAERGPIERIDVDEWACSSESHSESVKVKQEPADKEEVAHAEKSQSVINNIVNQMRLMARKLLTEDGVLHMGTNSGRNEQNSIDNSLNSDSVSIQESVSDSNAVDRQQVAVSEDLSTQPTSDATDRGGQNVTESSTMVGQEASSEFSEGRNTIIDRTSEDIATDQLTAYKVTEKSIVQDRVTMEIQAATEAPDESIILEHVTEDITTDIQTTSEVTAESITQEEDPGTIIAIDTQTAFDVNQESIAQYGVTEGVTMDTQPATESVEENVNQGHITEDINVDRQSVFGVTDIDQDADATQRNVSNERSDEIVGDDNYPLATLTKRIKSLEHCINFLKQRANSDCGPSESEYDKGDRNYQKYVLMEGGELADQDNDETVRRNTKSVEHFATSRTISQRICTITEMSLQDKEAMESLERELEENEEKLKNQNVVPIRTKYLKERLYLLKKIERIRQKYEMSLQDREAIDNLEKRLEMNQEKLKNQNVAWIRKNCLKARKILFKKIDRIRGKYGFLPEEPSSLNDEDLEGRNIEDNPQNMESLEAEAAPEVNAALIVVENRFPLDAVPDQENVCEFTRNSADSLEMPKSNAGMNQENERLSNEATDQAEEVTSEEGSALESIATDLNNKLDMEEENPVLSEETNPMADPSTKDGLSEKSEVIRESNVEEAFILEDAIEAFVEKPRNRQDETSGEKSSTPFSLNNHLEVSSPLQNENQENRGLSFPYKGKQDKSDKSVPKKTTTNLSTESLPLMNRDSYIIESTRITNGEAQAIQLPEIQDLSNESTNSISDRAFPELTRADQFGESANISNAARDSPASKNILRKEKRKSDAKEEHVIIKKEKIDADQENTPQKENSYNIWDFIKKYSHR</sequence>
<feature type="region of interest" description="Disordered" evidence="2">
    <location>
        <begin position="1242"/>
        <end position="1266"/>
    </location>
</feature>
<feature type="coiled-coil region" evidence="1">
    <location>
        <begin position="1015"/>
        <end position="1042"/>
    </location>
</feature>
<feature type="compositionally biased region" description="Basic and acidic residues" evidence="2">
    <location>
        <begin position="1335"/>
        <end position="1344"/>
    </location>
</feature>
<keyword evidence="1" id="KW-0175">Coiled coil</keyword>
<feature type="compositionally biased region" description="Polar residues" evidence="2">
    <location>
        <begin position="319"/>
        <end position="378"/>
    </location>
</feature>
<feature type="region of interest" description="Disordered" evidence="2">
    <location>
        <begin position="258"/>
        <end position="294"/>
    </location>
</feature>
<feature type="compositionally biased region" description="Basic and acidic residues" evidence="2">
    <location>
        <begin position="1288"/>
        <end position="1300"/>
    </location>
</feature>
<evidence type="ECO:0000313" key="4">
    <source>
        <dbReference type="RefSeq" id="XP_031574887.1"/>
    </source>
</evidence>
<keyword evidence="3" id="KW-1185">Reference proteome</keyword>
<feature type="compositionally biased region" description="Polar residues" evidence="2">
    <location>
        <begin position="79"/>
        <end position="112"/>
    </location>
</feature>
<feature type="compositionally biased region" description="Basic and acidic residues" evidence="2">
    <location>
        <begin position="632"/>
        <end position="654"/>
    </location>
</feature>
<feature type="region of interest" description="Disordered" evidence="2">
    <location>
        <begin position="527"/>
        <end position="549"/>
    </location>
</feature>
<feature type="compositionally biased region" description="Basic and acidic residues" evidence="2">
    <location>
        <begin position="1435"/>
        <end position="1453"/>
    </location>
</feature>
<name>A0A6P8J5D2_ACTTE</name>
<dbReference type="Proteomes" id="UP000515163">
    <property type="component" value="Unplaced"/>
</dbReference>
<feature type="region of interest" description="Disordered" evidence="2">
    <location>
        <begin position="1288"/>
        <end position="1361"/>
    </location>
</feature>
<dbReference type="OrthoDB" id="10333449at2759"/>
<feature type="compositionally biased region" description="Polar residues" evidence="2">
    <location>
        <begin position="1301"/>
        <end position="1327"/>
    </location>
</feature>
<gene>
    <name evidence="4" type="primary">LOC116308566</name>
</gene>
<feature type="region of interest" description="Disordered" evidence="2">
    <location>
        <begin position="79"/>
        <end position="129"/>
    </location>
</feature>
<feature type="region of interest" description="Disordered" evidence="2">
    <location>
        <begin position="1408"/>
        <end position="1466"/>
    </location>
</feature>
<dbReference type="InParanoid" id="A0A6P8J5D2"/>